<evidence type="ECO:0000259" key="1">
    <source>
        <dbReference type="Pfam" id="PF11823"/>
    </source>
</evidence>
<dbReference type="Proteomes" id="UP001281656">
    <property type="component" value="Unassembled WGS sequence"/>
</dbReference>
<protein>
    <submittedName>
        <fullName evidence="2">DUF3343 domain-containing protein</fullName>
    </submittedName>
</protein>
<organism evidence="2 3">
    <name type="scientific">Clostridium tanneri</name>
    <dbReference type="NCBI Taxonomy" id="3037988"/>
    <lineage>
        <taxon>Bacteria</taxon>
        <taxon>Bacillati</taxon>
        <taxon>Bacillota</taxon>
        <taxon>Clostridia</taxon>
        <taxon>Eubacteriales</taxon>
        <taxon>Clostridiaceae</taxon>
        <taxon>Clostridium</taxon>
    </lineage>
</organism>
<gene>
    <name evidence="2" type="ORF">P8V03_08415</name>
</gene>
<keyword evidence="3" id="KW-1185">Reference proteome</keyword>
<dbReference type="EMBL" id="JARUJP010000008">
    <property type="protein sequence ID" value="MDW8801178.1"/>
    <property type="molecule type" value="Genomic_DNA"/>
</dbReference>
<sequence>MEQVRYYVLFPSHTEGMKLEGLLKKEKIKYTIVPTPRELSASCGISIMYDIQDEEKIKCIINNNSVNTLGLHSVNKKFTNPYLG</sequence>
<accession>A0ABU4JSQ5</accession>
<dbReference type="RefSeq" id="WP_318797851.1">
    <property type="nucleotide sequence ID" value="NZ_JARUJP010000008.1"/>
</dbReference>
<comment type="caution">
    <text evidence="2">The sequence shown here is derived from an EMBL/GenBank/DDBJ whole genome shotgun (WGS) entry which is preliminary data.</text>
</comment>
<reference evidence="2 3" key="1">
    <citation type="submission" date="2023-04" db="EMBL/GenBank/DDBJ databases">
        <title>Clostridium tannerae sp. nov., isolated from the fecal material of an alpaca.</title>
        <authorList>
            <person name="Miller S."/>
            <person name="Hendry M."/>
            <person name="King J."/>
            <person name="Sankaranarayanan K."/>
            <person name="Lawson P.A."/>
        </authorList>
    </citation>
    <scope>NUCLEOTIDE SEQUENCE [LARGE SCALE GENOMIC DNA]</scope>
    <source>
        <strain evidence="2 3">A1-XYC3</strain>
    </source>
</reference>
<proteinExistence type="predicted"/>
<name>A0ABU4JSQ5_9CLOT</name>
<dbReference type="InterPro" id="IPR021778">
    <property type="entry name" value="Se/S_carrier-like"/>
</dbReference>
<evidence type="ECO:0000313" key="3">
    <source>
        <dbReference type="Proteomes" id="UP001281656"/>
    </source>
</evidence>
<feature type="domain" description="Putative Se/S carrier protein-like" evidence="1">
    <location>
        <begin position="5"/>
        <end position="72"/>
    </location>
</feature>
<dbReference type="Pfam" id="PF11823">
    <property type="entry name" value="Se_S_carrier"/>
    <property type="match status" value="1"/>
</dbReference>
<evidence type="ECO:0000313" key="2">
    <source>
        <dbReference type="EMBL" id="MDW8801178.1"/>
    </source>
</evidence>